<evidence type="ECO:0000313" key="2">
    <source>
        <dbReference type="Proteomes" id="UP001233172"/>
    </source>
</evidence>
<reference evidence="1" key="2">
    <citation type="submission" date="2023-04" db="EMBL/GenBank/DDBJ databases">
        <authorList>
            <person name="Bu L."/>
            <person name="Lu L."/>
            <person name="Laidemitt M.R."/>
            <person name="Zhang S.M."/>
            <person name="Mutuku M."/>
            <person name="Mkoji G."/>
            <person name="Steinauer M."/>
            <person name="Loker E.S."/>
        </authorList>
    </citation>
    <scope>NUCLEOTIDE SEQUENCE</scope>
    <source>
        <strain evidence="1">KasaAsao</strain>
        <tissue evidence="1">Whole Snail</tissue>
    </source>
</reference>
<proteinExistence type="predicted"/>
<feature type="non-terminal residue" evidence="1">
    <location>
        <position position="1"/>
    </location>
</feature>
<name>A0AAD8EZH5_BIOPF</name>
<protein>
    <submittedName>
        <fullName evidence="1">Platelet endothelial aggregation receptor 1</fullName>
    </submittedName>
</protein>
<dbReference type="EMBL" id="JASAOG010000168">
    <property type="protein sequence ID" value="KAK0046247.1"/>
    <property type="molecule type" value="Genomic_DNA"/>
</dbReference>
<evidence type="ECO:0000313" key="1">
    <source>
        <dbReference type="EMBL" id="KAK0046247.1"/>
    </source>
</evidence>
<reference evidence="1" key="1">
    <citation type="journal article" date="2023" name="PLoS Negl. Trop. Dis.">
        <title>A genome sequence for Biomphalaria pfeifferi, the major vector snail for the human-infecting parasite Schistosoma mansoni.</title>
        <authorList>
            <person name="Bu L."/>
            <person name="Lu L."/>
            <person name="Laidemitt M.R."/>
            <person name="Zhang S.M."/>
            <person name="Mutuku M."/>
            <person name="Mkoji G."/>
            <person name="Steinauer M."/>
            <person name="Loker E.S."/>
        </authorList>
    </citation>
    <scope>NUCLEOTIDE SEQUENCE</scope>
    <source>
        <strain evidence="1">KasaAsao</strain>
    </source>
</reference>
<organism evidence="1 2">
    <name type="scientific">Biomphalaria pfeifferi</name>
    <name type="common">Bloodfluke planorb</name>
    <name type="synonym">Freshwater snail</name>
    <dbReference type="NCBI Taxonomy" id="112525"/>
    <lineage>
        <taxon>Eukaryota</taxon>
        <taxon>Metazoa</taxon>
        <taxon>Spiralia</taxon>
        <taxon>Lophotrochozoa</taxon>
        <taxon>Mollusca</taxon>
        <taxon>Gastropoda</taxon>
        <taxon>Heterobranchia</taxon>
        <taxon>Euthyneura</taxon>
        <taxon>Panpulmonata</taxon>
        <taxon>Hygrophila</taxon>
        <taxon>Lymnaeoidea</taxon>
        <taxon>Planorbidae</taxon>
        <taxon>Biomphalaria</taxon>
    </lineage>
</organism>
<dbReference type="AlphaFoldDB" id="A0AAD8EZH5"/>
<accession>A0AAD8EZH5</accession>
<feature type="non-terminal residue" evidence="1">
    <location>
        <position position="62"/>
    </location>
</feature>
<keyword evidence="1" id="KW-0675">Receptor</keyword>
<gene>
    <name evidence="1" type="ORF">Bpfe_024301</name>
</gene>
<sequence length="62" mass="6930">SLSIFEMQFTKEGTTEKSSCLNEFQAEVNNKTLDRRCNDNVRITSLTLSGNLSSICSFYISG</sequence>
<comment type="caution">
    <text evidence="1">The sequence shown here is derived from an EMBL/GenBank/DDBJ whole genome shotgun (WGS) entry which is preliminary data.</text>
</comment>
<dbReference type="Proteomes" id="UP001233172">
    <property type="component" value="Unassembled WGS sequence"/>
</dbReference>
<keyword evidence="2" id="KW-1185">Reference proteome</keyword>